<dbReference type="Proteomes" id="UP000054549">
    <property type="component" value="Unassembled WGS sequence"/>
</dbReference>
<evidence type="ECO:0000256" key="1">
    <source>
        <dbReference type="SAM" id="MobiDB-lite"/>
    </source>
</evidence>
<gene>
    <name evidence="2" type="ORF">M378DRAFT_14930</name>
</gene>
<feature type="region of interest" description="Disordered" evidence="1">
    <location>
        <begin position="259"/>
        <end position="278"/>
    </location>
</feature>
<feature type="region of interest" description="Disordered" evidence="1">
    <location>
        <begin position="228"/>
        <end position="247"/>
    </location>
</feature>
<feature type="compositionally biased region" description="Polar residues" evidence="1">
    <location>
        <begin position="259"/>
        <end position="275"/>
    </location>
</feature>
<feature type="compositionally biased region" description="Basic and acidic residues" evidence="1">
    <location>
        <begin position="373"/>
        <end position="389"/>
    </location>
</feature>
<proteinExistence type="predicted"/>
<dbReference type="HOGENOM" id="CLU_462281_0_0_1"/>
<name>A0A0C2S935_AMAMK</name>
<dbReference type="AlphaFoldDB" id="A0A0C2S935"/>
<sequence length="590" mass="63441">MRVLNPNYLWTCDPYTADHNYMLSKTFKMCDPVVDDGKLDALFCGIVRTSPPGSPLSQASEVSGDENQDILNCMRDLDLKCILDDCNPAAKALGKLQVTLQPKPKQPGADASRVNASKLSPLPVNEQGPSCSRSGPPLLPSSATNLPPPVPMEQQVAPATISAEQRLPKGDGNVTDMTVAQASRPAVTSTTATTLTTTASTPAPGLSLPVCGTDTLSSLEAANTPHLFESKGQPLSSSNDDENNNREQREHVLQFGFTSSLFNGPTTQAESSQTPCIDPVPVIHRERLTSRTPATVIQFLTENNGKRKRSSNEVIEPTVKKRRGKNKGTKASPAVVDAVHPPLVEQQQPSSTAVPSSNSQNLPAQRRKRGRKSAKEKSEAIEVDQEPRPPHASPSTVIPQPSGLRQLLPASMRPVPDPRGPSMPPTHTSFSPSVAQSPAFGSQATGLPFNPVLPNNLGYGVPGVGYAENLGMPPGTFGQVANYSAQYLERQRALLLRQQMQVQLQQARGMNQSVGASFFDPRLAPNGTTMPQMLAPTTTNNGIWSYHGSNGTDFFQNSSQVTEPFIDTFGVTWTPPVQATTRTHPPNWYP</sequence>
<feature type="region of interest" description="Disordered" evidence="1">
    <location>
        <begin position="294"/>
        <end position="442"/>
    </location>
</feature>
<keyword evidence="3" id="KW-1185">Reference proteome</keyword>
<protein>
    <submittedName>
        <fullName evidence="2">Uncharacterized protein</fullName>
    </submittedName>
</protein>
<evidence type="ECO:0000313" key="3">
    <source>
        <dbReference type="Proteomes" id="UP000054549"/>
    </source>
</evidence>
<feature type="compositionally biased region" description="Polar residues" evidence="1">
    <location>
        <begin position="425"/>
        <end position="442"/>
    </location>
</feature>
<evidence type="ECO:0000313" key="2">
    <source>
        <dbReference type="EMBL" id="KIL59315.1"/>
    </source>
</evidence>
<feature type="region of interest" description="Disordered" evidence="1">
    <location>
        <begin position="101"/>
        <end position="152"/>
    </location>
</feature>
<dbReference type="InParanoid" id="A0A0C2S935"/>
<accession>A0A0C2S935</accession>
<feature type="compositionally biased region" description="Polar residues" evidence="1">
    <location>
        <begin position="294"/>
        <end position="303"/>
    </location>
</feature>
<feature type="compositionally biased region" description="Polar residues" evidence="1">
    <location>
        <begin position="345"/>
        <end position="363"/>
    </location>
</feature>
<organism evidence="2 3">
    <name type="scientific">Amanita muscaria (strain Koide BX008)</name>
    <dbReference type="NCBI Taxonomy" id="946122"/>
    <lineage>
        <taxon>Eukaryota</taxon>
        <taxon>Fungi</taxon>
        <taxon>Dikarya</taxon>
        <taxon>Basidiomycota</taxon>
        <taxon>Agaricomycotina</taxon>
        <taxon>Agaricomycetes</taxon>
        <taxon>Agaricomycetidae</taxon>
        <taxon>Agaricales</taxon>
        <taxon>Pluteineae</taxon>
        <taxon>Amanitaceae</taxon>
        <taxon>Amanita</taxon>
    </lineage>
</organism>
<reference evidence="2 3" key="1">
    <citation type="submission" date="2014-04" db="EMBL/GenBank/DDBJ databases">
        <title>Evolutionary Origins and Diversification of the Mycorrhizal Mutualists.</title>
        <authorList>
            <consortium name="DOE Joint Genome Institute"/>
            <consortium name="Mycorrhizal Genomics Consortium"/>
            <person name="Kohler A."/>
            <person name="Kuo A."/>
            <person name="Nagy L.G."/>
            <person name="Floudas D."/>
            <person name="Copeland A."/>
            <person name="Barry K.W."/>
            <person name="Cichocki N."/>
            <person name="Veneault-Fourrey C."/>
            <person name="LaButti K."/>
            <person name="Lindquist E.A."/>
            <person name="Lipzen A."/>
            <person name="Lundell T."/>
            <person name="Morin E."/>
            <person name="Murat C."/>
            <person name="Riley R."/>
            <person name="Ohm R."/>
            <person name="Sun H."/>
            <person name="Tunlid A."/>
            <person name="Henrissat B."/>
            <person name="Grigoriev I.V."/>
            <person name="Hibbett D.S."/>
            <person name="Martin F."/>
        </authorList>
    </citation>
    <scope>NUCLEOTIDE SEQUENCE [LARGE SCALE GENOMIC DNA]</scope>
    <source>
        <strain evidence="2 3">Koide BX008</strain>
    </source>
</reference>
<dbReference type="EMBL" id="KN818318">
    <property type="protein sequence ID" value="KIL59315.1"/>
    <property type="molecule type" value="Genomic_DNA"/>
</dbReference>
<feature type="compositionally biased region" description="Pro residues" evidence="1">
    <location>
        <begin position="415"/>
        <end position="424"/>
    </location>
</feature>